<keyword evidence="2" id="KW-1185">Reference proteome</keyword>
<dbReference type="Proteomes" id="UP001516400">
    <property type="component" value="Unassembled WGS sequence"/>
</dbReference>
<accession>A0ABD2N8Z6</accession>
<evidence type="ECO:0000313" key="2">
    <source>
        <dbReference type="Proteomes" id="UP001516400"/>
    </source>
</evidence>
<dbReference type="AlphaFoldDB" id="A0ABD2N8Z6"/>
<dbReference type="EMBL" id="JABFTP020000083">
    <property type="protein sequence ID" value="KAL3275248.1"/>
    <property type="molecule type" value="Genomic_DNA"/>
</dbReference>
<evidence type="ECO:0000313" key="1">
    <source>
        <dbReference type="EMBL" id="KAL3275248.1"/>
    </source>
</evidence>
<protein>
    <submittedName>
        <fullName evidence="1">Uncharacterized protein</fullName>
    </submittedName>
</protein>
<sequence>MYIPGIHQCPSGQATWNLKQRCVLAKERDVITEEMFREIYKARVDDSKVIEKERGEQKASNDETYRHMNYKLCDRVLIFTPVKKLESRKNYYVVRFAHMT</sequence>
<gene>
    <name evidence="1" type="ORF">HHI36_020017</name>
</gene>
<name>A0ABD2N8Z6_9CUCU</name>
<proteinExistence type="predicted"/>
<organism evidence="1 2">
    <name type="scientific">Cryptolaemus montrouzieri</name>
    <dbReference type="NCBI Taxonomy" id="559131"/>
    <lineage>
        <taxon>Eukaryota</taxon>
        <taxon>Metazoa</taxon>
        <taxon>Ecdysozoa</taxon>
        <taxon>Arthropoda</taxon>
        <taxon>Hexapoda</taxon>
        <taxon>Insecta</taxon>
        <taxon>Pterygota</taxon>
        <taxon>Neoptera</taxon>
        <taxon>Endopterygota</taxon>
        <taxon>Coleoptera</taxon>
        <taxon>Polyphaga</taxon>
        <taxon>Cucujiformia</taxon>
        <taxon>Coccinelloidea</taxon>
        <taxon>Coccinellidae</taxon>
        <taxon>Scymninae</taxon>
        <taxon>Scymnini</taxon>
        <taxon>Cryptolaemus</taxon>
    </lineage>
</organism>
<reference evidence="1 2" key="1">
    <citation type="journal article" date="2021" name="BMC Biol.">
        <title>Horizontally acquired antibacterial genes associated with adaptive radiation of ladybird beetles.</title>
        <authorList>
            <person name="Li H.S."/>
            <person name="Tang X.F."/>
            <person name="Huang Y.H."/>
            <person name="Xu Z.Y."/>
            <person name="Chen M.L."/>
            <person name="Du X.Y."/>
            <person name="Qiu B.Y."/>
            <person name="Chen P.T."/>
            <person name="Zhang W."/>
            <person name="Slipinski A."/>
            <person name="Escalona H.E."/>
            <person name="Waterhouse R.M."/>
            <person name="Zwick A."/>
            <person name="Pang H."/>
        </authorList>
    </citation>
    <scope>NUCLEOTIDE SEQUENCE [LARGE SCALE GENOMIC DNA]</scope>
    <source>
        <strain evidence="1">SYSU2018</strain>
    </source>
</reference>
<comment type="caution">
    <text evidence="1">The sequence shown here is derived from an EMBL/GenBank/DDBJ whole genome shotgun (WGS) entry which is preliminary data.</text>
</comment>